<reference evidence="1 2" key="1">
    <citation type="submission" date="2017-07" db="EMBL/GenBank/DDBJ databases">
        <authorList>
            <person name="Sun Z.S."/>
            <person name="Albrecht U."/>
            <person name="Echele G."/>
            <person name="Lee C.C."/>
        </authorList>
    </citation>
    <scope>NUCLEOTIDE SEQUENCE [LARGE SCALE GENOMIC DNA]</scope>
    <source>
        <strain evidence="2">type strain: KCTC 22618</strain>
    </source>
</reference>
<name>A0A238U4K9_9FLAO</name>
<dbReference type="RefSeq" id="WP_157730047.1">
    <property type="nucleotide sequence ID" value="NZ_LT899436.1"/>
</dbReference>
<evidence type="ECO:0000313" key="2">
    <source>
        <dbReference type="Proteomes" id="UP000215214"/>
    </source>
</evidence>
<dbReference type="AlphaFoldDB" id="A0A238U4K9"/>
<dbReference type="PROSITE" id="PS51257">
    <property type="entry name" value="PROKAR_LIPOPROTEIN"/>
    <property type="match status" value="1"/>
</dbReference>
<dbReference type="KEGG" id="tje:TJEJU_0342"/>
<keyword evidence="2" id="KW-1185">Reference proteome</keyword>
<evidence type="ECO:0000313" key="1">
    <source>
        <dbReference type="EMBL" id="SNR14141.1"/>
    </source>
</evidence>
<dbReference type="EMBL" id="LT899436">
    <property type="protein sequence ID" value="SNR14141.1"/>
    <property type="molecule type" value="Genomic_DNA"/>
</dbReference>
<protein>
    <submittedName>
        <fullName evidence="1">Probable lipoprotein</fullName>
    </submittedName>
</protein>
<dbReference type="OrthoDB" id="1431307at2"/>
<keyword evidence="1" id="KW-0449">Lipoprotein</keyword>
<accession>A0A238U4K9</accession>
<sequence>MKLLKTVIFIMTLAVLSSCFGDKKSIIGSDLGNTSFVNKNFQGNTIEFDAVTDVCSLISKEKLASLYNVSADAIVTVGQGKFVQNGNTKTCMLRVKLGGSNWNFLTGMISLYKEVSSSQDAGGISEAIGQGENWKEAWSLKKSMSKSAKWIPKVGKAALYTDAKRKLEVKLEGYTLEIVAPGAPFNKEEQAKNRDFEKISLQMAKDLGFIK</sequence>
<dbReference type="Proteomes" id="UP000215214">
    <property type="component" value="Chromosome TJEJU"/>
</dbReference>
<gene>
    <name evidence="1" type="ORF">TJEJU_0342</name>
</gene>
<proteinExistence type="predicted"/>
<organism evidence="1 2">
    <name type="scientific">Tenacibaculum jejuense</name>
    <dbReference type="NCBI Taxonomy" id="584609"/>
    <lineage>
        <taxon>Bacteria</taxon>
        <taxon>Pseudomonadati</taxon>
        <taxon>Bacteroidota</taxon>
        <taxon>Flavobacteriia</taxon>
        <taxon>Flavobacteriales</taxon>
        <taxon>Flavobacteriaceae</taxon>
        <taxon>Tenacibaculum</taxon>
    </lineage>
</organism>